<protein>
    <submittedName>
        <fullName evidence="2">Nucleoside deaminase</fullName>
    </submittedName>
</protein>
<dbReference type="PANTHER" id="PTHR11079">
    <property type="entry name" value="CYTOSINE DEAMINASE FAMILY MEMBER"/>
    <property type="match status" value="1"/>
</dbReference>
<name>A0ABR2I155_9PEZI</name>
<sequence>MRPFGETELESHPPTYYLHSCQVSIAKSVKQTNKRQTTMTITTEEVLHLRRCIALAAEALDAGDAPFGSVLVVEGEGVQHEDRNRTVTLSDATRHPEFELARWAATNLTAEQRTRATVYTSGEHCPMCSSAHAWVGLARIVYVASAAQLEAWKAEWGLAAKTAGTGNVTPVAQVAALPAGQVAPGVVVEGPVDELVPAIRELHHRHAGA</sequence>
<dbReference type="CDD" id="cd01285">
    <property type="entry name" value="nucleoside_deaminase"/>
    <property type="match status" value="1"/>
</dbReference>
<dbReference type="InterPro" id="IPR002125">
    <property type="entry name" value="CMP_dCMP_dom"/>
</dbReference>
<dbReference type="SUPFAM" id="SSF53927">
    <property type="entry name" value="Cytidine deaminase-like"/>
    <property type="match status" value="1"/>
</dbReference>
<dbReference type="EMBL" id="JAPCWZ010000007">
    <property type="protein sequence ID" value="KAK8856103.1"/>
    <property type="molecule type" value="Genomic_DNA"/>
</dbReference>
<feature type="domain" description="CMP/dCMP-type deaminase" evidence="1">
    <location>
        <begin position="43"/>
        <end position="155"/>
    </location>
</feature>
<dbReference type="Proteomes" id="UP001390339">
    <property type="component" value="Unassembled WGS sequence"/>
</dbReference>
<comment type="caution">
    <text evidence="2">The sequence shown here is derived from an EMBL/GenBank/DDBJ whole genome shotgun (WGS) entry which is preliminary data.</text>
</comment>
<gene>
    <name evidence="2" type="ORF">PGQ11_012015</name>
</gene>
<evidence type="ECO:0000259" key="1">
    <source>
        <dbReference type="PROSITE" id="PS51747"/>
    </source>
</evidence>
<evidence type="ECO:0000313" key="2">
    <source>
        <dbReference type="EMBL" id="KAK8856103.1"/>
    </source>
</evidence>
<dbReference type="PROSITE" id="PS51747">
    <property type="entry name" value="CYT_DCMP_DEAMINASES_2"/>
    <property type="match status" value="1"/>
</dbReference>
<dbReference type="Gene3D" id="3.40.140.10">
    <property type="entry name" value="Cytidine Deaminase, domain 2"/>
    <property type="match status" value="1"/>
</dbReference>
<reference evidence="2 3" key="1">
    <citation type="journal article" date="2024" name="IMA Fungus">
        <title>Apiospora arundinis, a panoply of carbohydrate-active enzymes and secondary metabolites.</title>
        <authorList>
            <person name="Sorensen T."/>
            <person name="Petersen C."/>
            <person name="Muurmann A.T."/>
            <person name="Christiansen J.V."/>
            <person name="Brundto M.L."/>
            <person name="Overgaard C.K."/>
            <person name="Boysen A.T."/>
            <person name="Wollenberg R.D."/>
            <person name="Larsen T.O."/>
            <person name="Sorensen J.L."/>
            <person name="Nielsen K.L."/>
            <person name="Sondergaard T.E."/>
        </authorList>
    </citation>
    <scope>NUCLEOTIDE SEQUENCE [LARGE SCALE GENOMIC DNA]</scope>
    <source>
        <strain evidence="2 3">AAU 773</strain>
    </source>
</reference>
<proteinExistence type="predicted"/>
<keyword evidence="3" id="KW-1185">Reference proteome</keyword>
<dbReference type="InterPro" id="IPR016193">
    <property type="entry name" value="Cytidine_deaminase-like"/>
</dbReference>
<evidence type="ECO:0000313" key="3">
    <source>
        <dbReference type="Proteomes" id="UP001390339"/>
    </source>
</evidence>
<organism evidence="2 3">
    <name type="scientific">Apiospora arundinis</name>
    <dbReference type="NCBI Taxonomy" id="335852"/>
    <lineage>
        <taxon>Eukaryota</taxon>
        <taxon>Fungi</taxon>
        <taxon>Dikarya</taxon>
        <taxon>Ascomycota</taxon>
        <taxon>Pezizomycotina</taxon>
        <taxon>Sordariomycetes</taxon>
        <taxon>Xylariomycetidae</taxon>
        <taxon>Amphisphaeriales</taxon>
        <taxon>Apiosporaceae</taxon>
        <taxon>Apiospora</taxon>
    </lineage>
</organism>
<accession>A0ABR2I155</accession>
<dbReference type="PANTHER" id="PTHR11079:SF179">
    <property type="entry name" value="TRNA(ADENINE(34)) DEAMINASE, CHLOROPLASTIC"/>
    <property type="match status" value="1"/>
</dbReference>
<dbReference type="Pfam" id="PF00383">
    <property type="entry name" value="dCMP_cyt_deam_1"/>
    <property type="match status" value="1"/>
</dbReference>